<evidence type="ECO:0000313" key="8">
    <source>
        <dbReference type="Proteomes" id="UP000053872"/>
    </source>
</evidence>
<name>A0A2I0M7A2_COLLI</name>
<dbReference type="PANTHER" id="PTHR11860:SF87">
    <property type="entry name" value="CMRF35-LIKE MOLECULE 8"/>
    <property type="match status" value="1"/>
</dbReference>
<evidence type="ECO:0000256" key="5">
    <source>
        <dbReference type="SAM" id="SignalP"/>
    </source>
</evidence>
<feature type="domain" description="Ig-like" evidence="6">
    <location>
        <begin position="11"/>
        <end position="122"/>
    </location>
</feature>
<keyword evidence="5" id="KW-0732">Signal</keyword>
<evidence type="ECO:0000256" key="2">
    <source>
        <dbReference type="ARBA" id="ARBA00022692"/>
    </source>
</evidence>
<dbReference type="Gene3D" id="2.60.40.10">
    <property type="entry name" value="Immunoglobulins"/>
    <property type="match status" value="2"/>
</dbReference>
<dbReference type="InterPro" id="IPR013106">
    <property type="entry name" value="Ig_V-set"/>
</dbReference>
<evidence type="ECO:0000313" key="7">
    <source>
        <dbReference type="EMBL" id="PKK25556.1"/>
    </source>
</evidence>
<feature type="transmembrane region" description="Helical" evidence="4">
    <location>
        <begin position="350"/>
        <end position="373"/>
    </location>
</feature>
<comment type="subcellular location">
    <subcellularLocation>
        <location evidence="1">Membrane</location>
    </subcellularLocation>
</comment>
<feature type="signal peptide" evidence="5">
    <location>
        <begin position="1"/>
        <end position="15"/>
    </location>
</feature>
<organism evidence="7 8">
    <name type="scientific">Columba livia</name>
    <name type="common">Rock dove</name>
    <dbReference type="NCBI Taxonomy" id="8932"/>
    <lineage>
        <taxon>Eukaryota</taxon>
        <taxon>Metazoa</taxon>
        <taxon>Chordata</taxon>
        <taxon>Craniata</taxon>
        <taxon>Vertebrata</taxon>
        <taxon>Euteleostomi</taxon>
        <taxon>Archelosauria</taxon>
        <taxon>Archosauria</taxon>
        <taxon>Dinosauria</taxon>
        <taxon>Saurischia</taxon>
        <taxon>Theropoda</taxon>
        <taxon>Coelurosauria</taxon>
        <taxon>Aves</taxon>
        <taxon>Neognathae</taxon>
        <taxon>Neoaves</taxon>
        <taxon>Columbimorphae</taxon>
        <taxon>Columbiformes</taxon>
        <taxon>Columbidae</taxon>
        <taxon>Columba</taxon>
    </lineage>
</organism>
<reference evidence="7 8" key="1">
    <citation type="journal article" date="2013" name="Science">
        <title>Genomic diversity and evolution of the head crest in the rock pigeon.</title>
        <authorList>
            <person name="Shapiro M.D."/>
            <person name="Kronenberg Z."/>
            <person name="Li C."/>
            <person name="Domyan E.T."/>
            <person name="Pan H."/>
            <person name="Campbell M."/>
            <person name="Tan H."/>
            <person name="Huff C.D."/>
            <person name="Hu H."/>
            <person name="Vickrey A.I."/>
            <person name="Nielsen S.C."/>
            <person name="Stringham S.A."/>
            <person name="Hu H."/>
            <person name="Willerslev E."/>
            <person name="Gilbert M.T."/>
            <person name="Yandell M."/>
            <person name="Zhang G."/>
            <person name="Wang J."/>
        </authorList>
    </citation>
    <scope>NUCLEOTIDE SEQUENCE [LARGE SCALE GENOMIC DNA]</scope>
    <source>
        <tissue evidence="7">Blood</tissue>
    </source>
</reference>
<dbReference type="SMART" id="SM00409">
    <property type="entry name" value="IG"/>
    <property type="match status" value="2"/>
</dbReference>
<feature type="transmembrane region" description="Helical" evidence="4">
    <location>
        <begin position="161"/>
        <end position="189"/>
    </location>
</feature>
<dbReference type="InParanoid" id="A0A2I0M7A2"/>
<dbReference type="CDD" id="cd05716">
    <property type="entry name" value="IgV_pIgR_like"/>
    <property type="match status" value="1"/>
</dbReference>
<dbReference type="InterPro" id="IPR013783">
    <property type="entry name" value="Ig-like_fold"/>
</dbReference>
<gene>
    <name evidence="7" type="ORF">A306_00006359</name>
</gene>
<dbReference type="PROSITE" id="PS50835">
    <property type="entry name" value="IG_LIKE"/>
    <property type="match status" value="1"/>
</dbReference>
<feature type="chain" id="PRO_5014113915" evidence="5">
    <location>
        <begin position="16"/>
        <end position="376"/>
    </location>
</feature>
<dbReference type="GO" id="GO:0005886">
    <property type="term" value="C:plasma membrane"/>
    <property type="evidence" value="ECO:0007669"/>
    <property type="project" value="TreeGrafter"/>
</dbReference>
<dbReference type="InterPro" id="IPR003599">
    <property type="entry name" value="Ig_sub"/>
</dbReference>
<dbReference type="EMBL" id="AKCR02000032">
    <property type="protein sequence ID" value="PKK25556.1"/>
    <property type="molecule type" value="Genomic_DNA"/>
</dbReference>
<dbReference type="SUPFAM" id="SSF48726">
    <property type="entry name" value="Immunoglobulin"/>
    <property type="match status" value="2"/>
</dbReference>
<dbReference type="InterPro" id="IPR050671">
    <property type="entry name" value="CD300_family_receptors"/>
</dbReference>
<keyword evidence="3 4" id="KW-0472">Membrane</keyword>
<evidence type="ECO:0000256" key="3">
    <source>
        <dbReference type="ARBA" id="ARBA00023136"/>
    </source>
</evidence>
<dbReference type="PANTHER" id="PTHR11860">
    <property type="entry name" value="POLYMERIC-IMMUNOGLOBULIN RECEPTOR"/>
    <property type="match status" value="1"/>
</dbReference>
<dbReference type="Proteomes" id="UP000053872">
    <property type="component" value="Unassembled WGS sequence"/>
</dbReference>
<evidence type="ECO:0000256" key="4">
    <source>
        <dbReference type="SAM" id="Phobius"/>
    </source>
</evidence>
<comment type="caution">
    <text evidence="7">The sequence shown here is derived from an EMBL/GenBank/DDBJ whole genome shotgun (WGS) entry which is preliminary data.</text>
</comment>
<dbReference type="GO" id="GO:0004888">
    <property type="term" value="F:transmembrane signaling receptor activity"/>
    <property type="evidence" value="ECO:0007669"/>
    <property type="project" value="TreeGrafter"/>
</dbReference>
<accession>A0A2I0M7A2</accession>
<sequence length="376" mass="40991">MRMFLVWTLFPGGWAVTGPTQVTAKQGGSLAVSCSYESGYELYPKYWCRPGFLWICSTYITQTNGSEVTVRQGRVSIEDKHTERSFTVILGNVSPGDAGWYSCGVRRRLWFNLQHSTEVTVSTDLSTTTKGSNVSPLSTNRLCPKDCEEPPALSQLSVTPLLLFLSVKVAVALALACWVVWGFVFFGLASATHRGAVLRTALGDLVVKGVETGCWAVRGPGTVRGFLGRSLSVTCVYEPGKEMQPKFWCKPGKVRTCAYHIIITSEEQPMVQEGQFSIRDNRALRLFTVTVEGLAEWDMGTYCCGVQRGKIQHDKSADVEVILSPGPTLSPVSAAGTDAPRESPDPFRHFPVLAGLQVLALLAMTGAVLWISLRGG</sequence>
<evidence type="ECO:0000259" key="6">
    <source>
        <dbReference type="PROSITE" id="PS50835"/>
    </source>
</evidence>
<protein>
    <submittedName>
        <fullName evidence="7">Putative LOC102089488</fullName>
    </submittedName>
</protein>
<dbReference type="AlphaFoldDB" id="A0A2I0M7A2"/>
<dbReference type="InterPro" id="IPR036179">
    <property type="entry name" value="Ig-like_dom_sf"/>
</dbReference>
<dbReference type="Pfam" id="PF07686">
    <property type="entry name" value="V-set"/>
    <property type="match status" value="2"/>
</dbReference>
<dbReference type="STRING" id="8932.A0A2I0M7A2"/>
<keyword evidence="4" id="KW-1133">Transmembrane helix</keyword>
<evidence type="ECO:0000256" key="1">
    <source>
        <dbReference type="ARBA" id="ARBA00004370"/>
    </source>
</evidence>
<proteinExistence type="predicted"/>
<dbReference type="InterPro" id="IPR007110">
    <property type="entry name" value="Ig-like_dom"/>
</dbReference>
<keyword evidence="8" id="KW-1185">Reference proteome</keyword>
<keyword evidence="2 4" id="KW-0812">Transmembrane</keyword>